<name>A0A165P6Q9_9AGAM</name>
<feature type="region of interest" description="Disordered" evidence="1">
    <location>
        <begin position="290"/>
        <end position="316"/>
    </location>
</feature>
<organism evidence="3 4">
    <name type="scientific">Neolentinus lepideus HHB14362 ss-1</name>
    <dbReference type="NCBI Taxonomy" id="1314782"/>
    <lineage>
        <taxon>Eukaryota</taxon>
        <taxon>Fungi</taxon>
        <taxon>Dikarya</taxon>
        <taxon>Basidiomycota</taxon>
        <taxon>Agaricomycotina</taxon>
        <taxon>Agaricomycetes</taxon>
        <taxon>Gloeophyllales</taxon>
        <taxon>Gloeophyllaceae</taxon>
        <taxon>Neolentinus</taxon>
    </lineage>
</organism>
<sequence>MYASTATANIAANNSSAPQEPEGVNTGVAIFMGFLFMILVIASLAKYWATCFPSYDTEPRQMARAPCVYRAKVVPKTEVLFVEEKSYETGTRMKKLFSMFNRIVRKVPSQSAAKNEVSEAQEEGRQTWKERQSMVRTWLAQRNVSVRWFFAGVGNSVLRVLRIRPSIALTSPSGAILPLPSTVMDVGHNMVSEIAPQDPRRLTVISWIDWLWVHQEKVDERMEAEMESDKETDNHADVEAQTHSAGSFLAPFNFVSHWVIDAANIAASARRSVFGGDAVPPVSGLSTIAEEEEDDVPTMPGALSDSSTTASDDDKTRIADHSFLEEEDITMELTVADALALAEAGQSFSVKDEKKVLPSAPSIDLTDLQLHHSGPDSFAPGTPLQSDAVRFTPRPRELPQVKAEKETKRPIIPHIFVGRYNLYTPRRSSPAVRMPGQEDWI</sequence>
<proteinExistence type="predicted"/>
<dbReference type="EMBL" id="KV425618">
    <property type="protein sequence ID" value="KZT20601.1"/>
    <property type="molecule type" value="Genomic_DNA"/>
</dbReference>
<evidence type="ECO:0000313" key="3">
    <source>
        <dbReference type="EMBL" id="KZT20601.1"/>
    </source>
</evidence>
<keyword evidence="4" id="KW-1185">Reference proteome</keyword>
<gene>
    <name evidence="3" type="ORF">NEOLEDRAFT_1151270</name>
</gene>
<feature type="transmembrane region" description="Helical" evidence="2">
    <location>
        <begin position="28"/>
        <end position="49"/>
    </location>
</feature>
<keyword evidence="2" id="KW-0812">Transmembrane</keyword>
<dbReference type="AlphaFoldDB" id="A0A165P6Q9"/>
<dbReference type="InParanoid" id="A0A165P6Q9"/>
<evidence type="ECO:0008006" key="5">
    <source>
        <dbReference type="Google" id="ProtNLM"/>
    </source>
</evidence>
<protein>
    <recommendedName>
        <fullName evidence="5">Transmembrane protein</fullName>
    </recommendedName>
</protein>
<dbReference type="OrthoDB" id="3304848at2759"/>
<dbReference type="Proteomes" id="UP000076761">
    <property type="component" value="Unassembled WGS sequence"/>
</dbReference>
<keyword evidence="2" id="KW-1133">Transmembrane helix</keyword>
<accession>A0A165P6Q9</accession>
<evidence type="ECO:0000256" key="2">
    <source>
        <dbReference type="SAM" id="Phobius"/>
    </source>
</evidence>
<evidence type="ECO:0000256" key="1">
    <source>
        <dbReference type="SAM" id="MobiDB-lite"/>
    </source>
</evidence>
<evidence type="ECO:0000313" key="4">
    <source>
        <dbReference type="Proteomes" id="UP000076761"/>
    </source>
</evidence>
<reference evidence="3 4" key="1">
    <citation type="journal article" date="2016" name="Mol. Biol. Evol.">
        <title>Comparative Genomics of Early-Diverging Mushroom-Forming Fungi Provides Insights into the Origins of Lignocellulose Decay Capabilities.</title>
        <authorList>
            <person name="Nagy L.G."/>
            <person name="Riley R."/>
            <person name="Tritt A."/>
            <person name="Adam C."/>
            <person name="Daum C."/>
            <person name="Floudas D."/>
            <person name="Sun H."/>
            <person name="Yadav J.S."/>
            <person name="Pangilinan J."/>
            <person name="Larsson K.H."/>
            <person name="Matsuura K."/>
            <person name="Barry K."/>
            <person name="Labutti K."/>
            <person name="Kuo R."/>
            <person name="Ohm R.A."/>
            <person name="Bhattacharya S.S."/>
            <person name="Shirouzu T."/>
            <person name="Yoshinaga Y."/>
            <person name="Martin F.M."/>
            <person name="Grigoriev I.V."/>
            <person name="Hibbett D.S."/>
        </authorList>
    </citation>
    <scope>NUCLEOTIDE SEQUENCE [LARGE SCALE GENOMIC DNA]</scope>
    <source>
        <strain evidence="3 4">HHB14362 ss-1</strain>
    </source>
</reference>
<keyword evidence="2" id="KW-0472">Membrane</keyword>